<sequence length="207" mass="23136">MVMDLLLLALLVVAGVIGYRLWSRQSSSSADHSGDSDPQAGGIESVRSGGVIQLPPHGPDMAEADVQITARHVYQQDGYRWFELEGESGSGTVWLDVERDDELETSVTLKRLRIDELGLDEAGVEQLKRGATVSFDGAVFRMTEQGTARFLPDGDESRAETLEYWDLEGDDDRHDLTIERWGQDHRAYLSQRIPPSRIKVYRTTDQG</sequence>
<comment type="caution">
    <text evidence="3">The sequence shown here is derived from an EMBL/GenBank/DDBJ whole genome shotgun (WGS) entry which is preliminary data.</text>
</comment>
<organism evidence="3 4">
    <name type="scientific">Marinobacter lacisalsi</name>
    <dbReference type="NCBI Taxonomy" id="475979"/>
    <lineage>
        <taxon>Bacteria</taxon>
        <taxon>Pseudomonadati</taxon>
        <taxon>Pseudomonadota</taxon>
        <taxon>Gammaproteobacteria</taxon>
        <taxon>Pseudomonadales</taxon>
        <taxon>Marinobacteraceae</taxon>
        <taxon>Marinobacter</taxon>
    </lineage>
</organism>
<dbReference type="EMBL" id="JBHSDI010000001">
    <property type="protein sequence ID" value="MFC4257577.1"/>
    <property type="molecule type" value="Genomic_DNA"/>
</dbReference>
<gene>
    <name evidence="3" type="ORF">ACFOZ5_00875</name>
</gene>
<evidence type="ECO:0000313" key="3">
    <source>
        <dbReference type="EMBL" id="MFC4257577.1"/>
    </source>
</evidence>
<name>A0ABV8QB68_9GAMM</name>
<evidence type="ECO:0000313" key="4">
    <source>
        <dbReference type="Proteomes" id="UP001595798"/>
    </source>
</evidence>
<accession>A0ABV8QB68</accession>
<keyword evidence="4" id="KW-1185">Reference proteome</keyword>
<feature type="domain" description="DUF4178" evidence="2">
    <location>
        <begin position="65"/>
        <end position="195"/>
    </location>
</feature>
<dbReference type="Pfam" id="PF13785">
    <property type="entry name" value="DUF4178"/>
    <property type="match status" value="1"/>
</dbReference>
<evidence type="ECO:0000259" key="2">
    <source>
        <dbReference type="Pfam" id="PF13785"/>
    </source>
</evidence>
<proteinExistence type="predicted"/>
<reference evidence="4" key="1">
    <citation type="journal article" date="2019" name="Int. J. Syst. Evol. Microbiol.">
        <title>The Global Catalogue of Microorganisms (GCM) 10K type strain sequencing project: providing services to taxonomists for standard genome sequencing and annotation.</title>
        <authorList>
            <consortium name="The Broad Institute Genomics Platform"/>
            <consortium name="The Broad Institute Genome Sequencing Center for Infectious Disease"/>
            <person name="Wu L."/>
            <person name="Ma J."/>
        </authorList>
    </citation>
    <scope>NUCLEOTIDE SEQUENCE [LARGE SCALE GENOMIC DNA]</scope>
    <source>
        <strain evidence="4">CECT 7297</strain>
    </source>
</reference>
<dbReference type="RefSeq" id="WP_379884808.1">
    <property type="nucleotide sequence ID" value="NZ_JBHSDI010000001.1"/>
</dbReference>
<dbReference type="InterPro" id="IPR025235">
    <property type="entry name" value="DUF4178"/>
</dbReference>
<evidence type="ECO:0000256" key="1">
    <source>
        <dbReference type="SAM" id="MobiDB-lite"/>
    </source>
</evidence>
<protein>
    <submittedName>
        <fullName evidence="3">DUF4178 domain-containing protein</fullName>
    </submittedName>
</protein>
<feature type="region of interest" description="Disordered" evidence="1">
    <location>
        <begin position="26"/>
        <end position="50"/>
    </location>
</feature>
<dbReference type="Proteomes" id="UP001595798">
    <property type="component" value="Unassembled WGS sequence"/>
</dbReference>